<evidence type="ECO:0000256" key="1">
    <source>
        <dbReference type="ARBA" id="ARBA00022598"/>
    </source>
</evidence>
<dbReference type="EMBL" id="JABEXW010000183">
    <property type="protein sequence ID" value="KAF4968881.1"/>
    <property type="molecule type" value="Genomic_DNA"/>
</dbReference>
<reference evidence="5" key="1">
    <citation type="journal article" date="2020" name="BMC Genomics">
        <title>Correction to: Identification and distribution of gene clusters required for synthesis of sphingolipid metabolism inhibitors in diverse species of the filamentous fungus Fusarium.</title>
        <authorList>
            <person name="Kim H.S."/>
            <person name="Lohmar J.M."/>
            <person name="Busman M."/>
            <person name="Brown D.W."/>
            <person name="Naumann T.A."/>
            <person name="Divon H.H."/>
            <person name="Lysoe E."/>
            <person name="Uhlig S."/>
            <person name="Proctor R.H."/>
        </authorList>
    </citation>
    <scope>NUCLEOTIDE SEQUENCE</scope>
    <source>
        <strain evidence="5">NRRL 20472</strain>
    </source>
</reference>
<evidence type="ECO:0000256" key="3">
    <source>
        <dbReference type="RuleBase" id="RU000384"/>
    </source>
</evidence>
<keyword evidence="1" id="KW-0436">Ligase</keyword>
<sequence>MAEQLERFLSAYPDVELVHFHRITLSGTLETRCVTTSRCLLLASSGSSLKISLFSLNGLCPWYGLTGRTINGSDTLYPDWSSLRYLGLGEASVLCNVSEECSGHQDVEPSQPFSRCPRSTLQRVIHSALETCGIEFLAGFEIEFYLVSPEVAADPSTFEAPTPFKDVSMGAVSFRDKRAHCIRACVRALDKASIVVEQFHACGGPFQYEISTGPLPPLQAVDTLAQSLEIIRRTAISQGYRALFIPEAFQGYETCGLHMHLSLGGSQEQQLQSPGGKKSESFLAGVLQRLPLLIALGMPHDVSYKRLGEVAAGRWVSWGVENRDVPIRAITETHWEFRAIDATANSYLVAAAYIASGLLGWQSHQPLRMTPLTQSLRELDDEARQRHGVTTLLPSCLSDALGFIRNPTCREGLDEALGPQILDFYQQVKWGEQKCLGEMDEKDRLKLYAAIY</sequence>
<comment type="similarity">
    <text evidence="2 3">Belongs to the glutamine synthetase family.</text>
</comment>
<protein>
    <recommendedName>
        <fullName evidence="4">GS catalytic domain-containing protein</fullName>
    </recommendedName>
</protein>
<feature type="domain" description="GS catalytic" evidence="4">
    <location>
        <begin position="117"/>
        <end position="452"/>
    </location>
</feature>
<dbReference type="PANTHER" id="PTHR43785:SF2">
    <property type="entry name" value="TYPE-1 GLUTAMINE SYNTHETASE 1"/>
    <property type="match status" value="1"/>
</dbReference>
<name>A0A8H4XC78_9HYPO</name>
<dbReference type="Gene3D" id="3.30.590.10">
    <property type="entry name" value="Glutamine synthetase/guanido kinase, catalytic domain"/>
    <property type="match status" value="1"/>
</dbReference>
<dbReference type="OrthoDB" id="3364440at2759"/>
<evidence type="ECO:0000313" key="6">
    <source>
        <dbReference type="Proteomes" id="UP000622797"/>
    </source>
</evidence>
<gene>
    <name evidence="5" type="ORF">FSARC_3780</name>
</gene>
<evidence type="ECO:0000313" key="5">
    <source>
        <dbReference type="EMBL" id="KAF4968881.1"/>
    </source>
</evidence>
<proteinExistence type="inferred from homology"/>
<accession>A0A8H4XC78</accession>
<keyword evidence="6" id="KW-1185">Reference proteome</keyword>
<evidence type="ECO:0000256" key="2">
    <source>
        <dbReference type="PROSITE-ProRule" id="PRU01331"/>
    </source>
</evidence>
<evidence type="ECO:0000259" key="4">
    <source>
        <dbReference type="PROSITE" id="PS51987"/>
    </source>
</evidence>
<dbReference type="InterPro" id="IPR008146">
    <property type="entry name" value="Gln_synth_cat_dom"/>
</dbReference>
<dbReference type="Proteomes" id="UP000622797">
    <property type="component" value="Unassembled WGS sequence"/>
</dbReference>
<comment type="caution">
    <text evidence="5">The sequence shown here is derived from an EMBL/GenBank/DDBJ whole genome shotgun (WGS) entry which is preliminary data.</text>
</comment>
<dbReference type="SUPFAM" id="SSF55931">
    <property type="entry name" value="Glutamine synthetase/guanido kinase"/>
    <property type="match status" value="1"/>
</dbReference>
<dbReference type="GO" id="GO:0004356">
    <property type="term" value="F:glutamine synthetase activity"/>
    <property type="evidence" value="ECO:0007669"/>
    <property type="project" value="InterPro"/>
</dbReference>
<dbReference type="PANTHER" id="PTHR43785">
    <property type="entry name" value="GAMMA-GLUTAMYLPUTRESCINE SYNTHETASE"/>
    <property type="match status" value="1"/>
</dbReference>
<dbReference type="AlphaFoldDB" id="A0A8H4XC78"/>
<dbReference type="Pfam" id="PF00120">
    <property type="entry name" value="Gln-synt_C"/>
    <property type="match status" value="1"/>
</dbReference>
<dbReference type="InterPro" id="IPR014746">
    <property type="entry name" value="Gln_synth/guanido_kin_cat_dom"/>
</dbReference>
<dbReference type="SMART" id="SM01230">
    <property type="entry name" value="Gln-synt_C"/>
    <property type="match status" value="1"/>
</dbReference>
<organism evidence="5 6">
    <name type="scientific">Fusarium sarcochroum</name>
    <dbReference type="NCBI Taxonomy" id="1208366"/>
    <lineage>
        <taxon>Eukaryota</taxon>
        <taxon>Fungi</taxon>
        <taxon>Dikarya</taxon>
        <taxon>Ascomycota</taxon>
        <taxon>Pezizomycotina</taxon>
        <taxon>Sordariomycetes</taxon>
        <taxon>Hypocreomycetidae</taxon>
        <taxon>Hypocreales</taxon>
        <taxon>Nectriaceae</taxon>
        <taxon>Fusarium</taxon>
        <taxon>Fusarium lateritium species complex</taxon>
    </lineage>
</organism>
<dbReference type="PROSITE" id="PS51987">
    <property type="entry name" value="GS_CATALYTIC"/>
    <property type="match status" value="1"/>
</dbReference>
<reference evidence="5" key="2">
    <citation type="submission" date="2020-05" db="EMBL/GenBank/DDBJ databases">
        <authorList>
            <person name="Kim H.-S."/>
            <person name="Proctor R.H."/>
            <person name="Brown D.W."/>
        </authorList>
    </citation>
    <scope>NUCLEOTIDE SEQUENCE</scope>
    <source>
        <strain evidence="5">NRRL 20472</strain>
    </source>
</reference>